<dbReference type="AlphaFoldDB" id="A0A8S0R735"/>
<evidence type="ECO:0000313" key="2">
    <source>
        <dbReference type="EMBL" id="CAA2974406.1"/>
    </source>
</evidence>
<evidence type="ECO:0000313" key="3">
    <source>
        <dbReference type="Proteomes" id="UP000594638"/>
    </source>
</evidence>
<evidence type="ECO:0000256" key="1">
    <source>
        <dbReference type="SAM" id="MobiDB-lite"/>
    </source>
</evidence>
<dbReference type="Proteomes" id="UP000594638">
    <property type="component" value="Unassembled WGS sequence"/>
</dbReference>
<reference evidence="2 3" key="1">
    <citation type="submission" date="2019-12" db="EMBL/GenBank/DDBJ databases">
        <authorList>
            <person name="Alioto T."/>
            <person name="Alioto T."/>
            <person name="Gomez Garrido J."/>
        </authorList>
    </citation>
    <scope>NUCLEOTIDE SEQUENCE [LARGE SCALE GENOMIC DNA]</scope>
</reference>
<comment type="caution">
    <text evidence="2">The sequence shown here is derived from an EMBL/GenBank/DDBJ whole genome shotgun (WGS) entry which is preliminary data.</text>
</comment>
<name>A0A8S0R735_OLEEU</name>
<organism evidence="2 3">
    <name type="scientific">Olea europaea subsp. europaea</name>
    <dbReference type="NCBI Taxonomy" id="158383"/>
    <lineage>
        <taxon>Eukaryota</taxon>
        <taxon>Viridiplantae</taxon>
        <taxon>Streptophyta</taxon>
        <taxon>Embryophyta</taxon>
        <taxon>Tracheophyta</taxon>
        <taxon>Spermatophyta</taxon>
        <taxon>Magnoliopsida</taxon>
        <taxon>eudicotyledons</taxon>
        <taxon>Gunneridae</taxon>
        <taxon>Pentapetalae</taxon>
        <taxon>asterids</taxon>
        <taxon>lamiids</taxon>
        <taxon>Lamiales</taxon>
        <taxon>Oleaceae</taxon>
        <taxon>Oleeae</taxon>
        <taxon>Olea</taxon>
    </lineage>
</organism>
<feature type="region of interest" description="Disordered" evidence="1">
    <location>
        <begin position="1"/>
        <end position="35"/>
    </location>
</feature>
<sequence>MCSINSRISTRTPTTHSHLPIANASPSQVHAESGQCNWEATPEHHDELKSRVSEPDVVNGLAKCSGRPVKKSLILVKYPNRKG</sequence>
<protein>
    <submittedName>
        <fullName evidence="2">Uncharacterized protein</fullName>
    </submittedName>
</protein>
<gene>
    <name evidence="2" type="ORF">OLEA9_A032024</name>
</gene>
<proteinExistence type="predicted"/>
<accession>A0A8S0R735</accession>
<dbReference type="Gramene" id="OE9A032024T1">
    <property type="protein sequence ID" value="OE9A032024C1"/>
    <property type="gene ID" value="OE9A032024"/>
</dbReference>
<feature type="compositionally biased region" description="Polar residues" evidence="1">
    <location>
        <begin position="1"/>
        <end position="17"/>
    </location>
</feature>
<keyword evidence="3" id="KW-1185">Reference proteome</keyword>
<feature type="compositionally biased region" description="Polar residues" evidence="1">
    <location>
        <begin position="24"/>
        <end position="35"/>
    </location>
</feature>
<dbReference type="EMBL" id="CACTIH010002171">
    <property type="protein sequence ID" value="CAA2974406.1"/>
    <property type="molecule type" value="Genomic_DNA"/>
</dbReference>